<feature type="compositionally biased region" description="Basic and acidic residues" evidence="1">
    <location>
        <begin position="43"/>
        <end position="53"/>
    </location>
</feature>
<protein>
    <submittedName>
        <fullName evidence="2">Uncharacterized protein</fullName>
    </submittedName>
</protein>
<dbReference type="InterPro" id="IPR038929">
    <property type="entry name" value="CCDC13"/>
</dbReference>
<evidence type="ECO:0000313" key="2">
    <source>
        <dbReference type="EMBL" id="KAG9394278.1"/>
    </source>
</evidence>
<organism evidence="2 3">
    <name type="scientific">Carpediemonas membranifera</name>
    <dbReference type="NCBI Taxonomy" id="201153"/>
    <lineage>
        <taxon>Eukaryota</taxon>
        <taxon>Metamonada</taxon>
        <taxon>Carpediemonas-like organisms</taxon>
        <taxon>Carpediemonas</taxon>
    </lineage>
</organism>
<name>A0A8J6B2E6_9EUKA</name>
<feature type="compositionally biased region" description="Polar residues" evidence="1">
    <location>
        <begin position="266"/>
        <end position="278"/>
    </location>
</feature>
<dbReference type="PANTHER" id="PTHR31935:SF1">
    <property type="entry name" value="COILED-COIL DOMAIN-CONTAINING PROTEIN 13"/>
    <property type="match status" value="1"/>
</dbReference>
<accession>A0A8J6B2E6</accession>
<sequence>MSGPEAFEEESAAPDRIIELSKANRALRLELNSSQEHTRKLKKELEELKEKQSKMPAASPAIPSPAKIKGAPADEKKMMAHFTKRVGALEASNTKLKAELAKYRQALIKELGDEQWDPQELLDGASNWRGRATQIALLKVQLKEARTKIGERSDAKSDVDVKNKHHLDQMRESLHQKVAELEEQLLVQGDNNSKLRRHNDSLSSRVGYLEKQSADLRNKLKMMVQKAKHDDELISSLRQKESSDALPRPKFSQESMPRTLTPPTPQIAQSQLVSTSGAQEEHASSSQELEECAARIRELEGELDERGEMISALQDKLARANQAGASEHQTKALASEVARLEELLASTKRHNADLSSQLEEAVAQRQQLQLEVNKANAVNAKLMQEKPEGSGDLDDAAQLRIELESAKQQAEARVRALKNELVAKEDEVRLSKQLLEDNKAAYDSALGELVAKMREERG</sequence>
<dbReference type="EMBL" id="JAHDYR010000016">
    <property type="protein sequence ID" value="KAG9394278.1"/>
    <property type="molecule type" value="Genomic_DNA"/>
</dbReference>
<evidence type="ECO:0000313" key="3">
    <source>
        <dbReference type="Proteomes" id="UP000717585"/>
    </source>
</evidence>
<dbReference type="Proteomes" id="UP000717585">
    <property type="component" value="Unassembled WGS sequence"/>
</dbReference>
<feature type="compositionally biased region" description="Low complexity" evidence="1">
    <location>
        <begin position="56"/>
        <end position="69"/>
    </location>
</feature>
<evidence type="ECO:0000256" key="1">
    <source>
        <dbReference type="SAM" id="MobiDB-lite"/>
    </source>
</evidence>
<dbReference type="OrthoDB" id="10258312at2759"/>
<dbReference type="AlphaFoldDB" id="A0A8J6B2E6"/>
<dbReference type="PANTHER" id="PTHR31935">
    <property type="entry name" value="COILED-COIL DOMAIN-CONTAINING PROTEIN 13"/>
    <property type="match status" value="1"/>
</dbReference>
<reference evidence="2" key="1">
    <citation type="submission" date="2021-05" db="EMBL/GenBank/DDBJ databases">
        <title>A free-living protist that lacks canonical eukaryotic 1 DNA replication and segregation systems.</title>
        <authorList>
            <person name="Salas-Leiva D.E."/>
            <person name="Tromer E.C."/>
            <person name="Curtis B.A."/>
            <person name="Jerlstrom-Hultqvist J."/>
            <person name="Kolisko M."/>
            <person name="Yi Z."/>
            <person name="Salas-Leiva J.S."/>
            <person name="Gallot-Lavallee L."/>
            <person name="Kops G.J.P.L."/>
            <person name="Archibald J.M."/>
            <person name="Simpson A.G.B."/>
            <person name="Roger A.J."/>
        </authorList>
    </citation>
    <scope>NUCLEOTIDE SEQUENCE</scope>
    <source>
        <strain evidence="2">BICM</strain>
    </source>
</reference>
<comment type="caution">
    <text evidence="2">The sequence shown here is derived from an EMBL/GenBank/DDBJ whole genome shotgun (WGS) entry which is preliminary data.</text>
</comment>
<feature type="region of interest" description="Disordered" evidence="1">
    <location>
        <begin position="31"/>
        <end position="71"/>
    </location>
</feature>
<proteinExistence type="predicted"/>
<gene>
    <name evidence="2" type="ORF">J8273_4380</name>
</gene>
<feature type="region of interest" description="Disordered" evidence="1">
    <location>
        <begin position="237"/>
        <end position="289"/>
    </location>
</feature>
<keyword evidence="3" id="KW-1185">Reference proteome</keyword>